<dbReference type="EMBL" id="BKCJ010003667">
    <property type="protein sequence ID" value="GEU56474.1"/>
    <property type="molecule type" value="Genomic_DNA"/>
</dbReference>
<comment type="caution">
    <text evidence="1">The sequence shown here is derived from an EMBL/GenBank/DDBJ whole genome shotgun (WGS) entry which is preliminary data.</text>
</comment>
<reference evidence="1" key="1">
    <citation type="journal article" date="2019" name="Sci. Rep.">
        <title>Draft genome of Tanacetum cinerariifolium, the natural source of mosquito coil.</title>
        <authorList>
            <person name="Yamashiro T."/>
            <person name="Shiraishi A."/>
            <person name="Satake H."/>
            <person name="Nakayama K."/>
        </authorList>
    </citation>
    <scope>NUCLEOTIDE SEQUENCE</scope>
</reference>
<gene>
    <name evidence="1" type="ORF">Tci_028452</name>
</gene>
<name>A0A6L2L8K7_TANCI</name>
<sequence>MVKPSKGFSLQPNSETTKVLSVSALIIDKEYMSQEKLSSWLERRKISVDKLSQWGPHGTIVQCQTLKNTIAWGKVLFVDQKPSGSVFCLIETCYLRPILDFGTISISNNTSLPIRVLEIPENLKNSVSSSPMTDIQPHIREQMPSSQRHSSGRIQEIQNLNSSYKSNVSGNICGKFPIDKSNMVDSSDMLGGEFLEPGRSTSQVDLHSQVFERVKYAISNETQGVKNKASLIDQEKACQSSTSFLPQQLCSSIQVMQPSQNFHAPNSPSIPSTSFNQNLSLAGDSSLFTKANPQSTSCTLKSKSNKAPECYAICSKALRFSKIVQDKKYISKNKE</sequence>
<dbReference type="AlphaFoldDB" id="A0A6L2L8K7"/>
<evidence type="ECO:0000313" key="1">
    <source>
        <dbReference type="EMBL" id="GEU56474.1"/>
    </source>
</evidence>
<accession>A0A6L2L8K7</accession>
<organism evidence="1">
    <name type="scientific">Tanacetum cinerariifolium</name>
    <name type="common">Dalmatian daisy</name>
    <name type="synonym">Chrysanthemum cinerariifolium</name>
    <dbReference type="NCBI Taxonomy" id="118510"/>
    <lineage>
        <taxon>Eukaryota</taxon>
        <taxon>Viridiplantae</taxon>
        <taxon>Streptophyta</taxon>
        <taxon>Embryophyta</taxon>
        <taxon>Tracheophyta</taxon>
        <taxon>Spermatophyta</taxon>
        <taxon>Magnoliopsida</taxon>
        <taxon>eudicotyledons</taxon>
        <taxon>Gunneridae</taxon>
        <taxon>Pentapetalae</taxon>
        <taxon>asterids</taxon>
        <taxon>campanulids</taxon>
        <taxon>Asterales</taxon>
        <taxon>Asteraceae</taxon>
        <taxon>Asteroideae</taxon>
        <taxon>Anthemideae</taxon>
        <taxon>Anthemidinae</taxon>
        <taxon>Tanacetum</taxon>
    </lineage>
</organism>
<protein>
    <submittedName>
        <fullName evidence="1">Uncharacterized protein</fullName>
    </submittedName>
</protein>
<proteinExistence type="predicted"/>